<evidence type="ECO:0000256" key="7">
    <source>
        <dbReference type="ARBA" id="ARBA00022984"/>
    </source>
</evidence>
<name>A0A2N9L3M8_9BACT</name>
<comment type="subcellular location">
    <subcellularLocation>
        <location evidence="11">Cell membrane</location>
        <topology evidence="11">Single-pass membrane protein</topology>
    </subcellularLocation>
</comment>
<dbReference type="PANTHER" id="PTHR30400:SF0">
    <property type="entry name" value="BIOSYNTHETIC PEPTIDOGLYCAN TRANSGLYCOSYLASE"/>
    <property type="match status" value="1"/>
</dbReference>
<feature type="domain" description="Glycosyl transferase family 51" evidence="12">
    <location>
        <begin position="40"/>
        <end position="202"/>
    </location>
</feature>
<dbReference type="EC" id="2.4.99.28" evidence="11"/>
<keyword evidence="1 11" id="KW-1003">Cell membrane</keyword>
<protein>
    <recommendedName>
        <fullName evidence="11">Biosynthetic peptidoglycan transglycosylase</fullName>
        <ecNumber evidence="11">2.4.99.28</ecNumber>
    </recommendedName>
    <alternativeName>
        <fullName evidence="11">Glycan polymerase</fullName>
    </alternativeName>
    <alternativeName>
        <fullName evidence="11">Peptidoglycan glycosyltransferase MtgA</fullName>
        <shortName evidence="11">PGT</shortName>
    </alternativeName>
</protein>
<evidence type="ECO:0000256" key="4">
    <source>
        <dbReference type="ARBA" id="ARBA00022679"/>
    </source>
</evidence>
<dbReference type="Proteomes" id="UP000239735">
    <property type="component" value="Unassembled WGS sequence"/>
</dbReference>
<evidence type="ECO:0000256" key="1">
    <source>
        <dbReference type="ARBA" id="ARBA00022475"/>
    </source>
</evidence>
<dbReference type="InterPro" id="IPR023346">
    <property type="entry name" value="Lysozyme-like_dom_sf"/>
</dbReference>
<organism evidence="13 14">
    <name type="scientific">Candidatus Sulfuritelmatomonas gaucii</name>
    <dbReference type="NCBI Taxonomy" id="2043161"/>
    <lineage>
        <taxon>Bacteria</taxon>
        <taxon>Pseudomonadati</taxon>
        <taxon>Acidobacteriota</taxon>
        <taxon>Terriglobia</taxon>
        <taxon>Terriglobales</taxon>
        <taxon>Acidobacteriaceae</taxon>
        <taxon>Candidatus Sulfuritelmatomonas</taxon>
    </lineage>
</organism>
<keyword evidence="4 11" id="KW-0808">Transferase</keyword>
<dbReference type="NCBIfam" id="TIGR02070">
    <property type="entry name" value="mono_pep_trsgly"/>
    <property type="match status" value="1"/>
</dbReference>
<keyword evidence="5 11" id="KW-0812">Transmembrane</keyword>
<keyword evidence="3 11" id="KW-0328">Glycosyltransferase</keyword>
<evidence type="ECO:0000313" key="14">
    <source>
        <dbReference type="Proteomes" id="UP000239735"/>
    </source>
</evidence>
<dbReference type="PANTHER" id="PTHR30400">
    <property type="entry name" value="MONOFUNCTIONAL BIOSYNTHETIC PEPTIDOGLYCAN TRANSGLYCOSYLASE"/>
    <property type="match status" value="1"/>
</dbReference>
<keyword evidence="10 11" id="KW-0961">Cell wall biogenesis/degradation</keyword>
<comment type="pathway">
    <text evidence="11">Cell wall biogenesis; peptidoglycan biosynthesis.</text>
</comment>
<dbReference type="GO" id="GO:0008360">
    <property type="term" value="P:regulation of cell shape"/>
    <property type="evidence" value="ECO:0007669"/>
    <property type="project" value="UniProtKB-KW"/>
</dbReference>
<dbReference type="GO" id="GO:0005886">
    <property type="term" value="C:plasma membrane"/>
    <property type="evidence" value="ECO:0007669"/>
    <property type="project" value="UniProtKB-SubCell"/>
</dbReference>
<dbReference type="InterPro" id="IPR011812">
    <property type="entry name" value="Pep_trsgly"/>
</dbReference>
<proteinExistence type="inferred from homology"/>
<dbReference type="EMBL" id="OKRB01000013">
    <property type="protein sequence ID" value="SPE17753.1"/>
    <property type="molecule type" value="Genomic_DNA"/>
</dbReference>
<keyword evidence="7 11" id="KW-0573">Peptidoglycan synthesis</keyword>
<comment type="similarity">
    <text evidence="11">Belongs to the glycosyltransferase 51 family.</text>
</comment>
<dbReference type="GO" id="GO:0008955">
    <property type="term" value="F:peptidoglycan glycosyltransferase activity"/>
    <property type="evidence" value="ECO:0007669"/>
    <property type="project" value="UniProtKB-UniRule"/>
</dbReference>
<dbReference type="Gene3D" id="1.10.3810.10">
    <property type="entry name" value="Biosynthetic peptidoglycan transglycosylase-like"/>
    <property type="match status" value="1"/>
</dbReference>
<comment type="catalytic activity">
    <reaction evidence="11">
        <text>[GlcNAc-(1-&gt;4)-Mur2Ac(oyl-L-Ala-gamma-D-Glu-L-Lys-D-Ala-D-Ala)](n)-di-trans,octa-cis-undecaprenyl diphosphate + beta-D-GlcNAc-(1-&gt;4)-Mur2Ac(oyl-L-Ala-gamma-D-Glu-L-Lys-D-Ala-D-Ala)-di-trans,octa-cis-undecaprenyl diphosphate = [GlcNAc-(1-&gt;4)-Mur2Ac(oyl-L-Ala-gamma-D-Glu-L-Lys-D-Ala-D-Ala)](n+1)-di-trans,octa-cis-undecaprenyl diphosphate + di-trans,octa-cis-undecaprenyl diphosphate + H(+)</text>
        <dbReference type="Rhea" id="RHEA:23708"/>
        <dbReference type="Rhea" id="RHEA-COMP:9602"/>
        <dbReference type="Rhea" id="RHEA-COMP:9603"/>
        <dbReference type="ChEBI" id="CHEBI:15378"/>
        <dbReference type="ChEBI" id="CHEBI:58405"/>
        <dbReference type="ChEBI" id="CHEBI:60033"/>
        <dbReference type="ChEBI" id="CHEBI:78435"/>
        <dbReference type="EC" id="2.4.99.28"/>
    </reaction>
</comment>
<dbReference type="HAMAP" id="MF_00766">
    <property type="entry name" value="PGT_MtgA"/>
    <property type="match status" value="1"/>
</dbReference>
<evidence type="ECO:0000256" key="5">
    <source>
        <dbReference type="ARBA" id="ARBA00022692"/>
    </source>
</evidence>
<dbReference type="SUPFAM" id="SSF53955">
    <property type="entry name" value="Lysozyme-like"/>
    <property type="match status" value="1"/>
</dbReference>
<keyword evidence="2" id="KW-0997">Cell inner membrane</keyword>
<keyword evidence="9 11" id="KW-0472">Membrane</keyword>
<evidence type="ECO:0000259" key="12">
    <source>
        <dbReference type="Pfam" id="PF00912"/>
    </source>
</evidence>
<evidence type="ECO:0000256" key="9">
    <source>
        <dbReference type="ARBA" id="ARBA00023136"/>
    </source>
</evidence>
<evidence type="ECO:0000256" key="8">
    <source>
        <dbReference type="ARBA" id="ARBA00022989"/>
    </source>
</evidence>
<keyword evidence="8 11" id="KW-1133">Transmembrane helix</keyword>
<evidence type="ECO:0000313" key="13">
    <source>
        <dbReference type="EMBL" id="SPE17753.1"/>
    </source>
</evidence>
<accession>A0A2N9L3M8</accession>
<dbReference type="GO" id="GO:0009252">
    <property type="term" value="P:peptidoglycan biosynthetic process"/>
    <property type="evidence" value="ECO:0007669"/>
    <property type="project" value="UniProtKB-UniRule"/>
</dbReference>
<dbReference type="GO" id="GO:0071555">
    <property type="term" value="P:cell wall organization"/>
    <property type="evidence" value="ECO:0007669"/>
    <property type="project" value="UniProtKB-KW"/>
</dbReference>
<evidence type="ECO:0000256" key="3">
    <source>
        <dbReference type="ARBA" id="ARBA00022676"/>
    </source>
</evidence>
<dbReference type="InterPro" id="IPR001264">
    <property type="entry name" value="Glyco_trans_51"/>
</dbReference>
<dbReference type="GO" id="GO:0016763">
    <property type="term" value="F:pentosyltransferase activity"/>
    <property type="evidence" value="ECO:0007669"/>
    <property type="project" value="InterPro"/>
</dbReference>
<gene>
    <name evidence="11 13" type="primary">mtgA</name>
    <name evidence="13" type="ORF">SBA5_110113</name>
</gene>
<dbReference type="UniPathway" id="UPA00219"/>
<comment type="function">
    <text evidence="11">Peptidoglycan polymerase that catalyzes glycan chain elongation from lipid-linked precursors.</text>
</comment>
<dbReference type="InterPro" id="IPR036950">
    <property type="entry name" value="PBP_transglycosylase"/>
</dbReference>
<dbReference type="GO" id="GO:0009274">
    <property type="term" value="C:peptidoglycan-based cell wall"/>
    <property type="evidence" value="ECO:0007669"/>
    <property type="project" value="InterPro"/>
</dbReference>
<evidence type="ECO:0000256" key="6">
    <source>
        <dbReference type="ARBA" id="ARBA00022960"/>
    </source>
</evidence>
<dbReference type="Pfam" id="PF00912">
    <property type="entry name" value="Transgly"/>
    <property type="match status" value="1"/>
</dbReference>
<dbReference type="AlphaFoldDB" id="A0A2N9L3M8"/>
<keyword evidence="6 11" id="KW-0133">Cell shape</keyword>
<evidence type="ECO:0000256" key="2">
    <source>
        <dbReference type="ARBA" id="ARBA00022519"/>
    </source>
</evidence>
<reference evidence="14" key="1">
    <citation type="submission" date="2018-02" db="EMBL/GenBank/DDBJ databases">
        <authorList>
            <person name="Hausmann B."/>
        </authorList>
    </citation>
    <scope>NUCLEOTIDE SEQUENCE [LARGE SCALE GENOMIC DNA]</scope>
    <source>
        <strain evidence="14">Peat soil MAG SbA5</strain>
    </source>
</reference>
<evidence type="ECO:0000256" key="11">
    <source>
        <dbReference type="HAMAP-Rule" id="MF_00766"/>
    </source>
</evidence>
<evidence type="ECO:0000256" key="10">
    <source>
        <dbReference type="ARBA" id="ARBA00023316"/>
    </source>
</evidence>
<sequence length="207" mass="23645">MASLWLLAALTLVAAKWIDPPTTAVHMERRVEAWIHHKPYHERYTFVPLSRISPNLQHAVIAAEDGRFYQHHGFDWQAMELAAEEDEKGGRIRGGSTLTQQLVKNLFFGTERSVLRKGAEASLVPVAEFVLGKRRILELYLNVVEWGPGVYGAEVASRAYYGTDARNLDRDQAARLAAILPRPLKRRPARMDHYSEIILERMQQMGW</sequence>